<dbReference type="EMBL" id="CP108084">
    <property type="protein sequence ID" value="WUP52368.1"/>
    <property type="molecule type" value="Genomic_DNA"/>
</dbReference>
<evidence type="ECO:0000256" key="2">
    <source>
        <dbReference type="ARBA" id="ARBA00022676"/>
    </source>
</evidence>
<keyword evidence="6" id="KW-1185">Reference proteome</keyword>
<dbReference type="Gene3D" id="3.40.50.2000">
    <property type="entry name" value="Glycogen Phosphorylase B"/>
    <property type="match status" value="1"/>
</dbReference>
<evidence type="ECO:0000313" key="6">
    <source>
        <dbReference type="Proteomes" id="UP001432190"/>
    </source>
</evidence>
<dbReference type="Proteomes" id="UP001432190">
    <property type="component" value="Chromosome"/>
</dbReference>
<keyword evidence="3" id="KW-0808">Transferase</keyword>
<evidence type="ECO:0000313" key="5">
    <source>
        <dbReference type="EMBL" id="WUP52368.1"/>
    </source>
</evidence>
<dbReference type="InterPro" id="IPR001296">
    <property type="entry name" value="Glyco_trans_1"/>
</dbReference>
<dbReference type="SUPFAM" id="SSF53756">
    <property type="entry name" value="UDP-Glycosyltransferase/glycogen phosphorylase"/>
    <property type="match status" value="1"/>
</dbReference>
<reference evidence="5" key="1">
    <citation type="submission" date="2022-10" db="EMBL/GenBank/DDBJ databases">
        <title>The complete genomes of actinobacterial strains from the NBC collection.</title>
        <authorList>
            <person name="Joergensen T.S."/>
            <person name="Alvarez Arevalo M."/>
            <person name="Sterndorff E.B."/>
            <person name="Faurdal D."/>
            <person name="Vuksanovic O."/>
            <person name="Mourched A.-S."/>
            <person name="Charusanti P."/>
            <person name="Shaw S."/>
            <person name="Blin K."/>
            <person name="Weber T."/>
        </authorList>
    </citation>
    <scope>NUCLEOTIDE SEQUENCE</scope>
    <source>
        <strain evidence="5">NBC_00256</strain>
    </source>
</reference>
<keyword evidence="2" id="KW-0328">Glycosyltransferase</keyword>
<dbReference type="Pfam" id="PF00534">
    <property type="entry name" value="Glycos_transf_1"/>
    <property type="match status" value="1"/>
</dbReference>
<dbReference type="PANTHER" id="PTHR12526">
    <property type="entry name" value="GLYCOSYLTRANSFERASE"/>
    <property type="match status" value="1"/>
</dbReference>
<evidence type="ECO:0000256" key="3">
    <source>
        <dbReference type="ARBA" id="ARBA00022679"/>
    </source>
</evidence>
<comment type="similarity">
    <text evidence="1">Belongs to the glycosyltransferase group 1 family. Glycosyltransferase 4 subfamily.</text>
</comment>
<evidence type="ECO:0000259" key="4">
    <source>
        <dbReference type="Pfam" id="PF00534"/>
    </source>
</evidence>
<evidence type="ECO:0000256" key="1">
    <source>
        <dbReference type="ARBA" id="ARBA00009481"/>
    </source>
</evidence>
<sequence>MIRWATGLARGAVRRYSRAADLRWRRLPHLAVGRRSGDRPTVYYLAPVPSGIFGGIRNLYRHVDNLNAVGISAAVVHPRTGYRASWFANDTRVLGASEVVLTPDDLLVVPECYGPGLGAVPDGVRVVVFNQGAYITFDHVPFDTTRAGAPYADVPGLVGLLAVSRDNAELLRYTFPDLPVGIARPVIDPELFHPSGEPPARRLAYLTHRRPEEREQLRHTLRARGLFERWAEAPIVGRSESETAAIMRGSAIFLSFSHREGFGLPPAEAMASGCFVVGYAGLGGREYFEPPECAPVPDGDLLAFARAVEAACAAYDDDPETFRKAGLAASERIRARYSVEALRAELLDFYTPLLGAAR</sequence>
<organism evidence="5 6">
    <name type="scientific">Micromonospora globbae</name>
    <dbReference type="NCBI Taxonomy" id="1894969"/>
    <lineage>
        <taxon>Bacteria</taxon>
        <taxon>Bacillati</taxon>
        <taxon>Actinomycetota</taxon>
        <taxon>Actinomycetes</taxon>
        <taxon>Micromonosporales</taxon>
        <taxon>Micromonosporaceae</taxon>
        <taxon>Micromonospora</taxon>
    </lineage>
</organism>
<name>A0ABZ1SF20_9ACTN</name>
<dbReference type="RefSeq" id="WP_328853411.1">
    <property type="nucleotide sequence ID" value="NZ_CP108084.1"/>
</dbReference>
<dbReference type="PANTHER" id="PTHR12526:SF640">
    <property type="entry name" value="COLANIC ACID BIOSYNTHESIS GLYCOSYLTRANSFERASE WCAL-RELATED"/>
    <property type="match status" value="1"/>
</dbReference>
<protein>
    <submittedName>
        <fullName evidence="5">Glycosyltransferase</fullName>
    </submittedName>
</protein>
<gene>
    <name evidence="5" type="ORF">OG994_13010</name>
</gene>
<accession>A0ABZ1SF20</accession>
<proteinExistence type="inferred from homology"/>
<feature type="domain" description="Glycosyl transferase family 1" evidence="4">
    <location>
        <begin position="237"/>
        <end position="309"/>
    </location>
</feature>